<dbReference type="KEGG" id="pgis:I6I06_03140"/>
<evidence type="ECO:0000313" key="1">
    <source>
        <dbReference type="EMBL" id="QQC65596.1"/>
    </source>
</evidence>
<keyword evidence="2" id="KW-1185">Reference proteome</keyword>
<dbReference type="Proteomes" id="UP000595610">
    <property type="component" value="Chromosome 1"/>
</dbReference>
<organism evidence="1 2">
    <name type="scientific">Paraburkholderia ginsengisoli</name>
    <dbReference type="NCBI Taxonomy" id="311231"/>
    <lineage>
        <taxon>Bacteria</taxon>
        <taxon>Pseudomonadati</taxon>
        <taxon>Pseudomonadota</taxon>
        <taxon>Betaproteobacteria</taxon>
        <taxon>Burkholderiales</taxon>
        <taxon>Burkholderiaceae</taxon>
        <taxon>Paraburkholderia</taxon>
    </lineage>
</organism>
<gene>
    <name evidence="1" type="ORF">I6I06_03140</name>
</gene>
<dbReference type="AlphaFoldDB" id="A0A7T4N5E4"/>
<reference evidence="1 2" key="1">
    <citation type="submission" date="2020-12" db="EMBL/GenBank/DDBJ databases">
        <title>FDA dAtabase for Regulatory Grade micrObial Sequences (FDA-ARGOS): Supporting development and validation of Infectious Disease Dx tests.</title>
        <authorList>
            <person name="Nelson B."/>
            <person name="Plummer A."/>
            <person name="Tallon L."/>
            <person name="Sadzewicz L."/>
            <person name="Zhao X."/>
            <person name="Boylan J."/>
            <person name="Ott S."/>
            <person name="Bowen H."/>
            <person name="Vavikolanu K."/>
            <person name="Mehta A."/>
            <person name="Aluvathingal J."/>
            <person name="Nadendla S."/>
            <person name="Myers T."/>
            <person name="Yan Y."/>
            <person name="Sichtig H."/>
        </authorList>
    </citation>
    <scope>NUCLEOTIDE SEQUENCE [LARGE SCALE GENOMIC DNA]</scope>
    <source>
        <strain evidence="1 2">FDAARGOS_1049</strain>
    </source>
</reference>
<sequence>MTSRQEWYDAGLRQMHDELVRFANEQVRRYEAQYGRKPKYDPRALKRTYMLASFEGAYKVPEQLLRAYLANRDAVDSLSVQARHDYLLPVALQAIGVAGEVVDKQVWYKDLESYQLGPMHTLLKQHGYAPATTDTTLTKMRKLILAGLPDTEKDERILSFGEGVHKVVVAANRVVTYRGESRTVQVLGSRYRVKTGGKLVSLWTWLEQSVSKQDQSAIRELIAQADYAAGARRYAEEQCATQQRAGEDALADMFETADTGIDRGGERNFD</sequence>
<name>A0A7T4N5E4_9BURK</name>
<dbReference type="RefSeq" id="WP_042323219.1">
    <property type="nucleotide sequence ID" value="NZ_CP066075.1"/>
</dbReference>
<dbReference type="EMBL" id="CP066075">
    <property type="protein sequence ID" value="QQC65596.1"/>
    <property type="molecule type" value="Genomic_DNA"/>
</dbReference>
<accession>A0A7T4N5E4</accession>
<protein>
    <submittedName>
        <fullName evidence="1">Uncharacterized protein</fullName>
    </submittedName>
</protein>
<proteinExistence type="predicted"/>
<evidence type="ECO:0000313" key="2">
    <source>
        <dbReference type="Proteomes" id="UP000595610"/>
    </source>
</evidence>